<sequence>MDFDFKFLSIGTKIDIIRVRGDKEISYPSQVLDIVDSQELIISGPIKQNNLVFIHNGEEIDICYNVENIGKHYFIAKVLSRNNSPVYSLKVSRISEVRKIQQRNYYRLLTALSVDKEHSIIKGNDSEILVEHCETNNISGGGMKLYCNYEHKVGDEIICSLKIGDSFVRTKALVVRVEETNSFNYRFSIGISFSEIKEEDRDLIIKYIFEQQRILRLKGLI</sequence>
<dbReference type="Proteomes" id="UP000184114">
    <property type="component" value="Unassembled WGS sequence"/>
</dbReference>
<name>A0A1M4SL35_9FIRM</name>
<dbReference type="InterPro" id="IPR009926">
    <property type="entry name" value="T3SS_YcgR_PilZN"/>
</dbReference>
<accession>A0A1M4SL35</accession>
<keyword evidence="3" id="KW-0282">Flagellum</keyword>
<dbReference type="InterPro" id="IPR009875">
    <property type="entry name" value="PilZ_domain"/>
</dbReference>
<feature type="domain" description="Type III secretion system flagellar brake protein YcgR PilZN" evidence="2">
    <location>
        <begin position="10"/>
        <end position="92"/>
    </location>
</feature>
<feature type="domain" description="PilZ" evidence="1">
    <location>
        <begin position="101"/>
        <end position="210"/>
    </location>
</feature>
<dbReference type="GO" id="GO:0035438">
    <property type="term" value="F:cyclic-di-GMP binding"/>
    <property type="evidence" value="ECO:0007669"/>
    <property type="project" value="InterPro"/>
</dbReference>
<dbReference type="EMBL" id="FQTY01000001">
    <property type="protein sequence ID" value="SHE32687.1"/>
    <property type="molecule type" value="Genomic_DNA"/>
</dbReference>
<keyword evidence="3" id="KW-0966">Cell projection</keyword>
<dbReference type="RefSeq" id="WP_072972371.1">
    <property type="nucleotide sequence ID" value="NZ_FQTY01000001.1"/>
</dbReference>
<proteinExistence type="predicted"/>
<evidence type="ECO:0000259" key="1">
    <source>
        <dbReference type="Pfam" id="PF07238"/>
    </source>
</evidence>
<protein>
    <submittedName>
        <fullName evidence="3">C-di-GMP-binding flagellar brake protein YcgR, contains PilZNR and PilZ domains</fullName>
    </submittedName>
</protein>
<organism evidence="3 4">
    <name type="scientific">Tissierella praeacuta DSM 18095</name>
    <dbReference type="NCBI Taxonomy" id="1123404"/>
    <lineage>
        <taxon>Bacteria</taxon>
        <taxon>Bacillati</taxon>
        <taxon>Bacillota</taxon>
        <taxon>Tissierellia</taxon>
        <taxon>Tissierellales</taxon>
        <taxon>Tissierellaceae</taxon>
        <taxon>Tissierella</taxon>
    </lineage>
</organism>
<evidence type="ECO:0000313" key="3">
    <source>
        <dbReference type="EMBL" id="SHE32687.1"/>
    </source>
</evidence>
<dbReference type="AlphaFoldDB" id="A0A1M4SL35"/>
<dbReference type="Gene3D" id="2.40.10.220">
    <property type="entry name" value="predicted glycosyltransferase like domains"/>
    <property type="match status" value="1"/>
</dbReference>
<dbReference type="Pfam" id="PF07238">
    <property type="entry name" value="PilZ"/>
    <property type="match status" value="1"/>
</dbReference>
<keyword evidence="4" id="KW-1185">Reference proteome</keyword>
<dbReference type="STRING" id="1123404.SAMN02745784_00367"/>
<dbReference type="Pfam" id="PF12945">
    <property type="entry name" value="PilZNR"/>
    <property type="match status" value="1"/>
</dbReference>
<evidence type="ECO:0000259" key="2">
    <source>
        <dbReference type="Pfam" id="PF12945"/>
    </source>
</evidence>
<reference evidence="4" key="1">
    <citation type="submission" date="2016-11" db="EMBL/GenBank/DDBJ databases">
        <authorList>
            <person name="Varghese N."/>
            <person name="Submissions S."/>
        </authorList>
    </citation>
    <scope>NUCLEOTIDE SEQUENCE [LARGE SCALE GENOMIC DNA]</scope>
    <source>
        <strain evidence="4">DSM 18095</strain>
    </source>
</reference>
<evidence type="ECO:0000313" key="4">
    <source>
        <dbReference type="Proteomes" id="UP000184114"/>
    </source>
</evidence>
<keyword evidence="3" id="KW-0969">Cilium</keyword>
<dbReference type="GeneID" id="90995057"/>
<gene>
    <name evidence="3" type="ORF">SAMN02745784_00367</name>
</gene>